<reference evidence="1 2" key="2">
    <citation type="submission" date="2018-11" db="EMBL/GenBank/DDBJ databases">
        <authorList>
            <consortium name="Pathogen Informatics"/>
        </authorList>
    </citation>
    <scope>NUCLEOTIDE SEQUENCE [LARGE SCALE GENOMIC DNA]</scope>
</reference>
<organism evidence="3">
    <name type="scientific">Hydatigena taeniaeformis</name>
    <name type="common">Feline tapeworm</name>
    <name type="synonym">Taenia taeniaeformis</name>
    <dbReference type="NCBI Taxonomy" id="6205"/>
    <lineage>
        <taxon>Eukaryota</taxon>
        <taxon>Metazoa</taxon>
        <taxon>Spiralia</taxon>
        <taxon>Lophotrochozoa</taxon>
        <taxon>Platyhelminthes</taxon>
        <taxon>Cestoda</taxon>
        <taxon>Eucestoda</taxon>
        <taxon>Cyclophyllidea</taxon>
        <taxon>Taeniidae</taxon>
        <taxon>Hydatigera</taxon>
    </lineage>
</organism>
<evidence type="ECO:0000313" key="2">
    <source>
        <dbReference type="Proteomes" id="UP000274429"/>
    </source>
</evidence>
<gene>
    <name evidence="1" type="ORF">TTAC_LOCUS1789</name>
</gene>
<proteinExistence type="predicted"/>
<dbReference type="Proteomes" id="UP000274429">
    <property type="component" value="Unassembled WGS sequence"/>
</dbReference>
<sequence>MESILGSAKCGEQVVFCMGSEECGVAANMSKVVVLRGSGGVVALDGGAAGDGAGAGTFGVRRWAYNSHIHLSDVSDVNAML</sequence>
<dbReference type="AlphaFoldDB" id="A0A0R3WM14"/>
<protein>
    <submittedName>
        <fullName evidence="3">SpoU_methylase domain-containing protein</fullName>
    </submittedName>
</protein>
<dbReference type="WBParaSite" id="TTAC_0000180201-mRNA-1">
    <property type="protein sequence ID" value="TTAC_0000180201-mRNA-1"/>
    <property type="gene ID" value="TTAC_0000180201"/>
</dbReference>
<accession>A0A0R3WM14</accession>
<dbReference type="EMBL" id="UYWX01000511">
    <property type="protein sequence ID" value="VDM18529.1"/>
    <property type="molecule type" value="Genomic_DNA"/>
</dbReference>
<keyword evidence="2" id="KW-1185">Reference proteome</keyword>
<evidence type="ECO:0000313" key="1">
    <source>
        <dbReference type="EMBL" id="VDM18529.1"/>
    </source>
</evidence>
<reference evidence="3" key="1">
    <citation type="submission" date="2017-02" db="UniProtKB">
        <authorList>
            <consortium name="WormBaseParasite"/>
        </authorList>
    </citation>
    <scope>IDENTIFICATION</scope>
</reference>
<name>A0A0R3WM14_HYDTA</name>
<evidence type="ECO:0000313" key="3">
    <source>
        <dbReference type="WBParaSite" id="TTAC_0000180201-mRNA-1"/>
    </source>
</evidence>